<proteinExistence type="predicted"/>
<feature type="domain" description="DUF362" evidence="1">
    <location>
        <begin position="4"/>
        <end position="61"/>
    </location>
</feature>
<evidence type="ECO:0000259" key="1">
    <source>
        <dbReference type="Pfam" id="PF04015"/>
    </source>
</evidence>
<sequence length="98" mass="10051">SPDINTIITELAMMVNPTLVILDGTTTMIANGPTGGSLADLKQTNTMIVSTDQVAADAFGATLLGKTVAELPYIVKAKAAGLGTADYESLAPVRIDVT</sequence>
<reference evidence="2" key="1">
    <citation type="journal article" date="2014" name="Front. Microbiol.">
        <title>High frequency of phylogenetically diverse reductive dehalogenase-homologous genes in deep subseafloor sedimentary metagenomes.</title>
        <authorList>
            <person name="Kawai M."/>
            <person name="Futagami T."/>
            <person name="Toyoda A."/>
            <person name="Takaki Y."/>
            <person name="Nishi S."/>
            <person name="Hori S."/>
            <person name="Arai W."/>
            <person name="Tsubouchi T."/>
            <person name="Morono Y."/>
            <person name="Uchiyama I."/>
            <person name="Ito T."/>
            <person name="Fujiyama A."/>
            <person name="Inagaki F."/>
            <person name="Takami H."/>
        </authorList>
    </citation>
    <scope>NUCLEOTIDE SEQUENCE</scope>
    <source>
        <strain evidence="2">Expedition CK06-06</strain>
    </source>
</reference>
<gene>
    <name evidence="2" type="ORF">S01H4_25204</name>
</gene>
<accession>X1B1P4</accession>
<organism evidence="2">
    <name type="scientific">marine sediment metagenome</name>
    <dbReference type="NCBI Taxonomy" id="412755"/>
    <lineage>
        <taxon>unclassified sequences</taxon>
        <taxon>metagenomes</taxon>
        <taxon>ecological metagenomes</taxon>
    </lineage>
</organism>
<dbReference type="InterPro" id="IPR007160">
    <property type="entry name" value="DUF362"/>
</dbReference>
<dbReference type="AlphaFoldDB" id="X1B1P4"/>
<protein>
    <recommendedName>
        <fullName evidence="1">DUF362 domain-containing protein</fullName>
    </recommendedName>
</protein>
<comment type="caution">
    <text evidence="2">The sequence shown here is derived from an EMBL/GenBank/DDBJ whole genome shotgun (WGS) entry which is preliminary data.</text>
</comment>
<feature type="non-terminal residue" evidence="2">
    <location>
        <position position="1"/>
    </location>
</feature>
<dbReference type="EMBL" id="BART01011957">
    <property type="protein sequence ID" value="GAG89679.1"/>
    <property type="molecule type" value="Genomic_DNA"/>
</dbReference>
<dbReference type="Pfam" id="PF04015">
    <property type="entry name" value="DUF362"/>
    <property type="match status" value="1"/>
</dbReference>
<evidence type="ECO:0000313" key="2">
    <source>
        <dbReference type="EMBL" id="GAG89679.1"/>
    </source>
</evidence>
<name>X1B1P4_9ZZZZ</name>